<dbReference type="Proteomes" id="UP000005207">
    <property type="component" value="Unplaced"/>
</dbReference>
<accession>I3KYG3</accession>
<dbReference type="HOGENOM" id="CLU_010468_3_3_1"/>
<feature type="region of interest" description="Disordered" evidence="4">
    <location>
        <begin position="27"/>
        <end position="53"/>
    </location>
</feature>
<evidence type="ECO:0000313" key="6">
    <source>
        <dbReference type="Ensembl" id="ENSONIP00000026160.2"/>
    </source>
</evidence>
<dbReference type="PROSITE" id="PS51720">
    <property type="entry name" value="G_AIG1"/>
    <property type="match status" value="1"/>
</dbReference>
<evidence type="ECO:0000256" key="1">
    <source>
        <dbReference type="ARBA" id="ARBA00008535"/>
    </source>
</evidence>
<dbReference type="AlphaFoldDB" id="I3KYG3"/>
<organism evidence="6 7">
    <name type="scientific">Oreochromis niloticus</name>
    <name type="common">Nile tilapia</name>
    <name type="synonym">Tilapia nilotica</name>
    <dbReference type="NCBI Taxonomy" id="8128"/>
    <lineage>
        <taxon>Eukaryota</taxon>
        <taxon>Metazoa</taxon>
        <taxon>Chordata</taxon>
        <taxon>Craniata</taxon>
        <taxon>Vertebrata</taxon>
        <taxon>Euteleostomi</taxon>
        <taxon>Actinopterygii</taxon>
        <taxon>Neopterygii</taxon>
        <taxon>Teleostei</taxon>
        <taxon>Neoteleostei</taxon>
        <taxon>Acanthomorphata</taxon>
        <taxon>Ovalentaria</taxon>
        <taxon>Cichlomorphae</taxon>
        <taxon>Cichliformes</taxon>
        <taxon>Cichlidae</taxon>
        <taxon>African cichlids</taxon>
        <taxon>Pseudocrenilabrinae</taxon>
        <taxon>Oreochromini</taxon>
        <taxon>Oreochromis</taxon>
    </lineage>
</organism>
<proteinExistence type="inferred from homology"/>
<dbReference type="InterPro" id="IPR006703">
    <property type="entry name" value="G_AIG1"/>
</dbReference>
<dbReference type="PANTHER" id="PTHR10903">
    <property type="entry name" value="GTPASE, IMAP FAMILY MEMBER-RELATED"/>
    <property type="match status" value="1"/>
</dbReference>
<protein>
    <recommendedName>
        <fullName evidence="5">AIG1-type G domain-containing protein</fullName>
    </recommendedName>
</protein>
<dbReference type="PANTHER" id="PTHR10903:SF188">
    <property type="entry name" value="GTPASE IMAP FAMILY MEMBER 2-LIKE-RELATED"/>
    <property type="match status" value="1"/>
</dbReference>
<dbReference type="InterPro" id="IPR027417">
    <property type="entry name" value="P-loop_NTPase"/>
</dbReference>
<dbReference type="InterPro" id="IPR045058">
    <property type="entry name" value="GIMA/IAN/Toc"/>
</dbReference>
<name>I3KYG3_ORENI</name>
<evidence type="ECO:0000259" key="5">
    <source>
        <dbReference type="PROSITE" id="PS51720"/>
    </source>
</evidence>
<dbReference type="Gene3D" id="3.40.50.300">
    <property type="entry name" value="P-loop containing nucleotide triphosphate hydrolases"/>
    <property type="match status" value="1"/>
</dbReference>
<dbReference type="Pfam" id="PF04548">
    <property type="entry name" value="AIG1"/>
    <property type="match status" value="1"/>
</dbReference>
<comment type="similarity">
    <text evidence="1">Belongs to the TRAFAC class TrmE-Era-EngA-EngB-Septin-like GTPase superfamily. AIG1/Toc34/Toc159-like paraseptin GTPase family. IAN subfamily.</text>
</comment>
<dbReference type="STRING" id="8128.ENSONIP00000026160"/>
<keyword evidence="7" id="KW-1185">Reference proteome</keyword>
<sequence length="268" mass="30154">MCVDKLGYSCCIFTGLDSSSVSTLQFASTDERQNGEELKPENKYNQSEVQKEPSDCRASGTAGSVFDIVLLGKAGTGKSASANTILAAVNKKHSKHFKSEASSTPVTTKCQNKLIQLPSGLSLRVVDTQDFFHEQLEHSEEQIEECKKYCESEAGIVLLVLQLSRFTDEETGILENLEDKLGSKIREKTFVLFTHGDDLKNSISVQQFINERDHLKNIVQLCSSRYHVFNNKSKDTSQVIELFKKIPDHENYFPNFKKKSKHQKCSVF</sequence>
<dbReference type="GeneTree" id="ENSGT01140000282522"/>
<evidence type="ECO:0000256" key="4">
    <source>
        <dbReference type="SAM" id="MobiDB-lite"/>
    </source>
</evidence>
<feature type="compositionally biased region" description="Basic and acidic residues" evidence="4">
    <location>
        <begin position="29"/>
        <end position="42"/>
    </location>
</feature>
<reference evidence="6" key="2">
    <citation type="submission" date="2025-09" db="UniProtKB">
        <authorList>
            <consortium name="Ensembl"/>
        </authorList>
    </citation>
    <scope>IDENTIFICATION</scope>
</reference>
<dbReference type="SUPFAM" id="SSF52540">
    <property type="entry name" value="P-loop containing nucleoside triphosphate hydrolases"/>
    <property type="match status" value="1"/>
</dbReference>
<feature type="domain" description="AIG1-type G" evidence="5">
    <location>
        <begin position="63"/>
        <end position="268"/>
    </location>
</feature>
<reference evidence="6" key="1">
    <citation type="submission" date="2025-08" db="UniProtKB">
        <authorList>
            <consortium name="Ensembl"/>
        </authorList>
    </citation>
    <scope>IDENTIFICATION</scope>
</reference>
<keyword evidence="2" id="KW-0547">Nucleotide-binding</keyword>
<evidence type="ECO:0000256" key="3">
    <source>
        <dbReference type="ARBA" id="ARBA00023134"/>
    </source>
</evidence>
<dbReference type="InParanoid" id="I3KYG3"/>
<dbReference type="Ensembl" id="ENSONIT00000026182.2">
    <property type="protein sequence ID" value="ENSONIP00000026160.2"/>
    <property type="gene ID" value="ENSONIG00000020856.2"/>
</dbReference>
<keyword evidence="3" id="KW-0342">GTP-binding</keyword>
<evidence type="ECO:0000256" key="2">
    <source>
        <dbReference type="ARBA" id="ARBA00022741"/>
    </source>
</evidence>
<dbReference type="GO" id="GO:0005525">
    <property type="term" value="F:GTP binding"/>
    <property type="evidence" value="ECO:0007669"/>
    <property type="project" value="UniProtKB-KW"/>
</dbReference>
<evidence type="ECO:0000313" key="7">
    <source>
        <dbReference type="Proteomes" id="UP000005207"/>
    </source>
</evidence>